<feature type="transmembrane region" description="Helical" evidence="1">
    <location>
        <begin position="34"/>
        <end position="53"/>
    </location>
</feature>
<gene>
    <name evidence="2" type="ORF">J2792_001186</name>
</gene>
<keyword evidence="1" id="KW-0472">Membrane</keyword>
<dbReference type="Proteomes" id="UP001184150">
    <property type="component" value="Unassembled WGS sequence"/>
</dbReference>
<comment type="caution">
    <text evidence="2">The sequence shown here is derived from an EMBL/GenBank/DDBJ whole genome shotgun (WGS) entry which is preliminary data.</text>
</comment>
<reference evidence="2 3" key="1">
    <citation type="submission" date="2023-07" db="EMBL/GenBank/DDBJ databases">
        <title>Sorghum-associated microbial communities from plants grown in Nebraska, USA.</title>
        <authorList>
            <person name="Schachtman D."/>
        </authorList>
    </citation>
    <scope>NUCLEOTIDE SEQUENCE [LARGE SCALE GENOMIC DNA]</scope>
    <source>
        <strain evidence="2 3">DS1027</strain>
    </source>
</reference>
<feature type="transmembrane region" description="Helical" evidence="1">
    <location>
        <begin position="288"/>
        <end position="307"/>
    </location>
</feature>
<feature type="transmembrane region" description="Helical" evidence="1">
    <location>
        <begin position="109"/>
        <end position="129"/>
    </location>
</feature>
<dbReference type="EMBL" id="JAVDRD010000002">
    <property type="protein sequence ID" value="MDR6510326.1"/>
    <property type="molecule type" value="Genomic_DNA"/>
</dbReference>
<feature type="transmembrane region" description="Helical" evidence="1">
    <location>
        <begin position="186"/>
        <end position="211"/>
    </location>
</feature>
<protein>
    <submittedName>
        <fullName evidence="2">Uncharacterized protein</fullName>
    </submittedName>
</protein>
<feature type="transmembrane region" description="Helical" evidence="1">
    <location>
        <begin position="375"/>
        <end position="399"/>
    </location>
</feature>
<keyword evidence="1" id="KW-1133">Transmembrane helix</keyword>
<organism evidence="2 3">
    <name type="scientific">Novosphingobium capsulatum</name>
    <dbReference type="NCBI Taxonomy" id="13688"/>
    <lineage>
        <taxon>Bacteria</taxon>
        <taxon>Pseudomonadati</taxon>
        <taxon>Pseudomonadota</taxon>
        <taxon>Alphaproteobacteria</taxon>
        <taxon>Sphingomonadales</taxon>
        <taxon>Sphingomonadaceae</taxon>
        <taxon>Novosphingobium</taxon>
    </lineage>
</organism>
<keyword evidence="3" id="KW-1185">Reference proteome</keyword>
<proteinExistence type="predicted"/>
<feature type="transmembrane region" description="Helical" evidence="1">
    <location>
        <begin position="319"/>
        <end position="337"/>
    </location>
</feature>
<evidence type="ECO:0000256" key="1">
    <source>
        <dbReference type="SAM" id="Phobius"/>
    </source>
</evidence>
<keyword evidence="1" id="KW-0812">Transmembrane</keyword>
<accession>A0ABU1MJ38</accession>
<sequence length="541" mass="59427">MPVTDEPIARLHAAEIAAFPSNELITTQWLQAKWLWLVAMLLAALPLALPPVVPLTDLAGHLGHYAVQVDHGRSADLSRWYSFHWNLIPNLGVDLVMEVLAPWLGLEPALRAVAVAIPVLQVLGIFCLARSLHGRITPLVLFALPLAYSYPLQFGFLNFALGQALATLALALWIAMGRRGWIAARWALFIPVSALLWTCHLVAWVLLCVFAGMDEFARRWQPDASRKGRGRVLCRAGWDAGLAASCLAAPLILRIVWPLPPSGHGPTEDFFNPALKLTYPLMPLRDRWLVWDVAGAVLLLGLVWWGLRRTGVDRARRVGTMGLWWGCAVLALAYVLLPATLIGASLVDMRLVPIMLMVALVAASPRYPDSGWLRWASLAWLGVGFAVARLLGNVLSLWLAGQTMASDLVALDAVPRGSRVASLVLESCNVSILPWQRERRTHLGGYAIARRHAFSNEQWMVPGGHLLQVKAPLAGAFATDDSEFAKPDDCAKPNTISRRLAQLPRAAFDYIWIIDTAAMRPVAGAVPVRRTPGSVLYRIVR</sequence>
<feature type="transmembrane region" description="Helical" evidence="1">
    <location>
        <begin position="150"/>
        <end position="174"/>
    </location>
</feature>
<name>A0ABU1MJ38_9SPHN</name>
<dbReference type="RefSeq" id="WP_133726761.1">
    <property type="nucleotide sequence ID" value="NZ_JAVDRD010000002.1"/>
</dbReference>
<evidence type="ECO:0000313" key="3">
    <source>
        <dbReference type="Proteomes" id="UP001184150"/>
    </source>
</evidence>
<feature type="transmembrane region" description="Helical" evidence="1">
    <location>
        <begin position="232"/>
        <end position="257"/>
    </location>
</feature>
<evidence type="ECO:0000313" key="2">
    <source>
        <dbReference type="EMBL" id="MDR6510326.1"/>
    </source>
</evidence>